<dbReference type="InterPro" id="IPR001293">
    <property type="entry name" value="Znf_TRAF"/>
</dbReference>
<keyword evidence="9" id="KW-0175">Coiled coil</keyword>
<comment type="function">
    <text evidence="1">Probable adapter protein and signal transducer that links members of the tumor necrosis factor receptor family to different signaling pathways by association with the receptor cytoplasmic domain and kinases.</text>
</comment>
<evidence type="ECO:0000259" key="11">
    <source>
        <dbReference type="PROSITE" id="PS50145"/>
    </source>
</evidence>
<evidence type="ECO:0000256" key="2">
    <source>
        <dbReference type="ARBA" id="ARBA00004496"/>
    </source>
</evidence>
<reference evidence="12 13" key="1">
    <citation type="submission" date="2023-11" db="EMBL/GenBank/DDBJ databases">
        <title>Dfirmibasis_genome.</title>
        <authorList>
            <person name="Edelbroek B."/>
            <person name="Kjellin J."/>
            <person name="Jerlstrom-Hultqvist J."/>
            <person name="Soderbom F."/>
        </authorList>
    </citation>
    <scope>NUCLEOTIDE SEQUENCE [LARGE SCALE GENOMIC DNA]</scope>
    <source>
        <strain evidence="12 13">TNS-C-14</strain>
    </source>
</reference>
<dbReference type="Proteomes" id="UP001344447">
    <property type="component" value="Unassembled WGS sequence"/>
</dbReference>
<dbReference type="EMBL" id="JAVFKY010000003">
    <property type="protein sequence ID" value="KAK5579869.1"/>
    <property type="molecule type" value="Genomic_DNA"/>
</dbReference>
<dbReference type="Gene3D" id="2.60.210.10">
    <property type="entry name" value="Apoptosis, Tumor Necrosis Factor Receptor Associated Protein 2, Chain A"/>
    <property type="match status" value="1"/>
</dbReference>
<evidence type="ECO:0000256" key="5">
    <source>
        <dbReference type="ARBA" id="ARBA00022737"/>
    </source>
</evidence>
<evidence type="ECO:0000256" key="8">
    <source>
        <dbReference type="PROSITE-ProRule" id="PRU00207"/>
    </source>
</evidence>
<evidence type="ECO:0000256" key="1">
    <source>
        <dbReference type="ARBA" id="ARBA00003051"/>
    </source>
</evidence>
<evidence type="ECO:0000313" key="12">
    <source>
        <dbReference type="EMBL" id="KAK5579869.1"/>
    </source>
</evidence>
<dbReference type="Pfam" id="PF22486">
    <property type="entry name" value="MATH_2"/>
    <property type="match status" value="1"/>
</dbReference>
<dbReference type="AlphaFoldDB" id="A0AAN7TUG4"/>
<dbReference type="Pfam" id="PF02176">
    <property type="entry name" value="zf-TRAF"/>
    <property type="match status" value="1"/>
</dbReference>
<sequence length="443" mass="51391">MSIKYTISDIIVDVDSLSDNFTCPICFDLYYSNSLKKEVLQCRDGHVACKGCWTDSLTNKKECMICRTPVSSINELSRNRFIENEFLKKKVNCPNSFFNIETSESNDPLIRDETNGCKEITTIENLDKHVLECQYRFQKCPFVGCDIILRFNQIPEHKLDCKFSLKYCLHCDKEVSGQIDTHNLVCPKVKIQCTQHESCKKSFPRDQLKSHIEQNCKFTIVQCKYCLKNEDSSSSSSKIDFKRFELLEHYEKVNHTLEMDKVINDQQIELVECKNQITQINTKYEQLLERMLKMEKLVIDTSKNTNQLPRFKNSIIFSTFSHHRSKRVNEGISTVPLDVGNNKFKLTLYPNGYDEVNKGNISAYLYRVTTNEPTVKVSFSFLFINKDPRKNKTYRIQEYTFAVGATSGWGYPKTLKTQDADSENGWLTDEDKLVVGLRIQVLP</sequence>
<dbReference type="PROSITE" id="PS50144">
    <property type="entry name" value="MATH"/>
    <property type="match status" value="1"/>
</dbReference>
<proteinExistence type="predicted"/>
<dbReference type="SUPFAM" id="SSF49599">
    <property type="entry name" value="TRAF domain-like"/>
    <property type="match status" value="3"/>
</dbReference>
<comment type="subcellular location">
    <subcellularLocation>
        <location evidence="2">Cytoplasm</location>
    </subcellularLocation>
</comment>
<protein>
    <recommendedName>
        <fullName evidence="14">TNF receptor-associated factor family protein</fullName>
    </recommendedName>
</protein>
<dbReference type="GO" id="GO:0005737">
    <property type="term" value="C:cytoplasm"/>
    <property type="evidence" value="ECO:0007669"/>
    <property type="project" value="UniProtKB-SubCell"/>
</dbReference>
<name>A0AAN7TUG4_9MYCE</name>
<feature type="zinc finger region" description="TRAF-type" evidence="8">
    <location>
        <begin position="181"/>
        <end position="226"/>
    </location>
</feature>
<keyword evidence="5" id="KW-0677">Repeat</keyword>
<evidence type="ECO:0000256" key="7">
    <source>
        <dbReference type="ARBA" id="ARBA00022833"/>
    </source>
</evidence>
<keyword evidence="6 8" id="KW-0863">Zinc-finger</keyword>
<evidence type="ECO:0000313" key="13">
    <source>
        <dbReference type="Proteomes" id="UP001344447"/>
    </source>
</evidence>
<dbReference type="InterPro" id="IPR002083">
    <property type="entry name" value="MATH/TRAF_dom"/>
</dbReference>
<evidence type="ECO:0008006" key="14">
    <source>
        <dbReference type="Google" id="ProtNLM"/>
    </source>
</evidence>
<evidence type="ECO:0000259" key="10">
    <source>
        <dbReference type="PROSITE" id="PS50144"/>
    </source>
</evidence>
<keyword evidence="4 8" id="KW-0479">Metal-binding</keyword>
<organism evidence="12 13">
    <name type="scientific">Dictyostelium firmibasis</name>
    <dbReference type="NCBI Taxonomy" id="79012"/>
    <lineage>
        <taxon>Eukaryota</taxon>
        <taxon>Amoebozoa</taxon>
        <taxon>Evosea</taxon>
        <taxon>Eumycetozoa</taxon>
        <taxon>Dictyostelia</taxon>
        <taxon>Dictyosteliales</taxon>
        <taxon>Dictyosteliaceae</taxon>
        <taxon>Dictyostelium</taxon>
    </lineage>
</organism>
<dbReference type="GO" id="GO:0008270">
    <property type="term" value="F:zinc ion binding"/>
    <property type="evidence" value="ECO:0007669"/>
    <property type="project" value="UniProtKB-KW"/>
</dbReference>
<feature type="coiled-coil region" evidence="9">
    <location>
        <begin position="263"/>
        <end position="297"/>
    </location>
</feature>
<evidence type="ECO:0000256" key="4">
    <source>
        <dbReference type="ARBA" id="ARBA00022723"/>
    </source>
</evidence>
<dbReference type="PANTHER" id="PTHR10131">
    <property type="entry name" value="TNF RECEPTOR ASSOCIATED FACTOR"/>
    <property type="match status" value="1"/>
</dbReference>
<dbReference type="InterPro" id="IPR013083">
    <property type="entry name" value="Znf_RING/FYVE/PHD"/>
</dbReference>
<feature type="domain" description="MATH" evidence="10">
    <location>
        <begin position="310"/>
        <end position="439"/>
    </location>
</feature>
<keyword evidence="7 8" id="KW-0862">Zinc</keyword>
<dbReference type="Gene3D" id="3.30.40.10">
    <property type="entry name" value="Zinc/RING finger domain, C3HC4 (zinc finger)"/>
    <property type="match status" value="3"/>
</dbReference>
<comment type="caution">
    <text evidence="12">The sequence shown here is derived from an EMBL/GenBank/DDBJ whole genome shotgun (WGS) entry which is preliminary data.</text>
</comment>
<gene>
    <name evidence="12" type="ORF">RB653_009557</name>
</gene>
<keyword evidence="3" id="KW-0963">Cytoplasm</keyword>
<accession>A0AAN7TUG4</accession>
<keyword evidence="13" id="KW-1185">Reference proteome</keyword>
<evidence type="ECO:0000256" key="3">
    <source>
        <dbReference type="ARBA" id="ARBA00022490"/>
    </source>
</evidence>
<evidence type="ECO:0000256" key="6">
    <source>
        <dbReference type="ARBA" id="ARBA00022771"/>
    </source>
</evidence>
<dbReference type="InterPro" id="IPR008974">
    <property type="entry name" value="TRAF-like"/>
</dbReference>
<dbReference type="CDD" id="cd00121">
    <property type="entry name" value="MATH"/>
    <property type="match status" value="1"/>
</dbReference>
<feature type="domain" description="TRAF-type" evidence="11">
    <location>
        <begin position="181"/>
        <end position="226"/>
    </location>
</feature>
<dbReference type="PROSITE" id="PS50145">
    <property type="entry name" value="ZF_TRAF"/>
    <property type="match status" value="1"/>
</dbReference>
<dbReference type="PANTHER" id="PTHR10131:SF65">
    <property type="entry name" value="RING FINGER PROTEIN DG17-RELATED"/>
    <property type="match status" value="1"/>
</dbReference>
<evidence type="ECO:0000256" key="9">
    <source>
        <dbReference type="SAM" id="Coils"/>
    </source>
</evidence>
<dbReference type="SUPFAM" id="SSF57850">
    <property type="entry name" value="RING/U-box"/>
    <property type="match status" value="1"/>
</dbReference>